<dbReference type="VEuPathDB" id="FungiDB:BCV72DRAFT_336267"/>
<dbReference type="EMBL" id="KV921934">
    <property type="protein sequence ID" value="ORE05895.1"/>
    <property type="molecule type" value="Genomic_DNA"/>
</dbReference>
<sequence length="114" mass="12818">MFLQDNELLALELPFAFLPGQINSLLNILAETYGVVSSEWLNSTRSDVLYEPKLAIQKSLIPVLIEIQATVDEKFWPTLHTLENPPENRLILRSLPWNTACGVTIQLQITKASA</sequence>
<gene>
    <name evidence="1" type="ORF">BCV72DRAFT_336267</name>
</gene>
<reference evidence="1" key="1">
    <citation type="journal article" date="2016" name="Proc. Natl. Acad. Sci. U.S.A.">
        <title>Lipid metabolic changes in an early divergent fungus govern the establishment of a mutualistic symbiosis with endobacteria.</title>
        <authorList>
            <person name="Lastovetsky O.A."/>
            <person name="Gaspar M.L."/>
            <person name="Mondo S.J."/>
            <person name="LaButti K.M."/>
            <person name="Sandor L."/>
            <person name="Grigoriev I.V."/>
            <person name="Henry S.A."/>
            <person name="Pawlowska T.E."/>
        </authorList>
    </citation>
    <scope>NUCLEOTIDE SEQUENCE [LARGE SCALE GENOMIC DNA]</scope>
    <source>
        <strain evidence="1">ATCC 52814</strain>
    </source>
</reference>
<dbReference type="AlphaFoldDB" id="A0A1X0R1J8"/>
<accession>A0A1X0R1J8</accession>
<organism evidence="1">
    <name type="scientific">Rhizopus microsporus var. microsporus</name>
    <dbReference type="NCBI Taxonomy" id="86635"/>
    <lineage>
        <taxon>Eukaryota</taxon>
        <taxon>Fungi</taxon>
        <taxon>Fungi incertae sedis</taxon>
        <taxon>Mucoromycota</taxon>
        <taxon>Mucoromycotina</taxon>
        <taxon>Mucoromycetes</taxon>
        <taxon>Mucorales</taxon>
        <taxon>Mucorineae</taxon>
        <taxon>Rhizopodaceae</taxon>
        <taxon>Rhizopus</taxon>
    </lineage>
</organism>
<name>A0A1X0R1J8_RHIZD</name>
<evidence type="ECO:0000313" key="1">
    <source>
        <dbReference type="EMBL" id="ORE05895.1"/>
    </source>
</evidence>
<dbReference type="Proteomes" id="UP000242414">
    <property type="component" value="Unassembled WGS sequence"/>
</dbReference>
<dbReference type="OrthoDB" id="2209542at2759"/>
<protein>
    <submittedName>
        <fullName evidence="1">Uncharacterized protein</fullName>
    </submittedName>
</protein>
<proteinExistence type="predicted"/>